<protein>
    <submittedName>
        <fullName evidence="1">Uncharacterized protein</fullName>
    </submittedName>
</protein>
<evidence type="ECO:0000313" key="1">
    <source>
        <dbReference type="EMBL" id="SVC34363.1"/>
    </source>
</evidence>
<dbReference type="AlphaFoldDB" id="A0A382LE40"/>
<proteinExistence type="predicted"/>
<organism evidence="1">
    <name type="scientific">marine metagenome</name>
    <dbReference type="NCBI Taxonomy" id="408172"/>
    <lineage>
        <taxon>unclassified sequences</taxon>
        <taxon>metagenomes</taxon>
        <taxon>ecological metagenomes</taxon>
    </lineage>
</organism>
<accession>A0A382LE40</accession>
<dbReference type="EMBL" id="UINC01086158">
    <property type="protein sequence ID" value="SVC34363.1"/>
    <property type="molecule type" value="Genomic_DNA"/>
</dbReference>
<feature type="non-terminal residue" evidence="1">
    <location>
        <position position="56"/>
    </location>
</feature>
<sequence length="56" mass="5945">MGLKIRRLSAVHIFVISSILTCIPQGLGAIGLEISALPPTWGSVVNFVKKPTVTDV</sequence>
<reference evidence="1" key="1">
    <citation type="submission" date="2018-05" db="EMBL/GenBank/DDBJ databases">
        <authorList>
            <person name="Lanie J.A."/>
            <person name="Ng W.-L."/>
            <person name="Kazmierczak K.M."/>
            <person name="Andrzejewski T.M."/>
            <person name="Davidsen T.M."/>
            <person name="Wayne K.J."/>
            <person name="Tettelin H."/>
            <person name="Glass J.I."/>
            <person name="Rusch D."/>
            <person name="Podicherti R."/>
            <person name="Tsui H.-C.T."/>
            <person name="Winkler M.E."/>
        </authorList>
    </citation>
    <scope>NUCLEOTIDE SEQUENCE</scope>
</reference>
<name>A0A382LE40_9ZZZZ</name>
<gene>
    <name evidence="1" type="ORF">METZ01_LOCUS287217</name>
</gene>